<dbReference type="InterPro" id="IPR006935">
    <property type="entry name" value="Helicase/UvrB_N"/>
</dbReference>
<dbReference type="PANTHER" id="PTHR47396:SF1">
    <property type="entry name" value="ATP-DEPENDENT HELICASE IRC3-RELATED"/>
    <property type="match status" value="1"/>
</dbReference>
<dbReference type="Gene3D" id="3.40.50.300">
    <property type="entry name" value="P-loop containing nucleotide triphosphate hydrolases"/>
    <property type="match status" value="2"/>
</dbReference>
<dbReference type="PROSITE" id="PS51192">
    <property type="entry name" value="HELICASE_ATP_BIND_1"/>
    <property type="match status" value="1"/>
</dbReference>
<dbReference type="InterPro" id="IPR014001">
    <property type="entry name" value="Helicase_ATP-bd"/>
</dbReference>
<proteinExistence type="predicted"/>
<feature type="domain" description="Helicase ATP-binding" evidence="1">
    <location>
        <begin position="161"/>
        <end position="310"/>
    </location>
</feature>
<dbReference type="InterPro" id="IPR027417">
    <property type="entry name" value="P-loop_NTPase"/>
</dbReference>
<organism evidence="2 3">
    <name type="scientific">Saccharothrix mutabilis subsp. mutabilis</name>
    <dbReference type="NCBI Taxonomy" id="66855"/>
    <lineage>
        <taxon>Bacteria</taxon>
        <taxon>Bacillati</taxon>
        <taxon>Actinomycetota</taxon>
        <taxon>Actinomycetes</taxon>
        <taxon>Pseudonocardiales</taxon>
        <taxon>Pseudonocardiaceae</taxon>
        <taxon>Saccharothrix</taxon>
    </lineage>
</organism>
<comment type="caution">
    <text evidence="2">The sequence shown here is derived from an EMBL/GenBank/DDBJ whole genome shotgun (WGS) entry which is preliminary data.</text>
</comment>
<reference evidence="3" key="1">
    <citation type="journal article" date="2019" name="Int. J. Syst. Evol. Microbiol.">
        <title>The Global Catalogue of Microorganisms (GCM) 10K type strain sequencing project: providing services to taxonomists for standard genome sequencing and annotation.</title>
        <authorList>
            <consortium name="The Broad Institute Genomics Platform"/>
            <consortium name="The Broad Institute Genome Sequencing Center for Infectious Disease"/>
            <person name="Wu L."/>
            <person name="Ma J."/>
        </authorList>
    </citation>
    <scope>NUCLEOTIDE SEQUENCE [LARGE SCALE GENOMIC DNA]</scope>
    <source>
        <strain evidence="3">JCM 3380</strain>
    </source>
</reference>
<evidence type="ECO:0000259" key="1">
    <source>
        <dbReference type="PROSITE" id="PS51192"/>
    </source>
</evidence>
<name>A0ABP3EHM9_9PSEU</name>
<evidence type="ECO:0000313" key="2">
    <source>
        <dbReference type="EMBL" id="GAA0263698.1"/>
    </source>
</evidence>
<dbReference type="SUPFAM" id="SSF52540">
    <property type="entry name" value="P-loop containing nucleoside triphosphate hydrolases"/>
    <property type="match status" value="1"/>
</dbReference>
<dbReference type="Proteomes" id="UP001500416">
    <property type="component" value="Unassembled WGS sequence"/>
</dbReference>
<dbReference type="EMBL" id="BAAABU010000036">
    <property type="protein sequence ID" value="GAA0263698.1"/>
    <property type="molecule type" value="Genomic_DNA"/>
</dbReference>
<dbReference type="SMART" id="SM00487">
    <property type="entry name" value="DEXDc"/>
    <property type="match status" value="1"/>
</dbReference>
<sequence>MPRHSITESRVQTVIHRLADMVLRLGSVNAVAQGLSHALGDQGGRIYPNRIHGLLTDDPSRGVNTATLELLEQACAAFQPEAPSAEWVFSPDAIRSMVAAHAAKLPRREALATVADELGVPVGVVAATAPESAKPAAAVQQDSRLIPDWSWQDDAVEASLKSLSQGAIKTGLIVPTGGGKTRIALRIALEWLAAQEPSRTVLWVTHRHLLKTQARRTLHALMRESGLGSDEATQAFERVHFAMTSNLSGTLASLGDSLSLVIVDEAHHAAASSYAPILNLASVPSLLLTATPNRSDALPIGIDEIAYTITYRELFRRGCVIEPVFDPPEDMPELDWRSPKGLRDLADYLLERTDTDFAKPLVAVSLRERAENLYEALLEQLGLRDSHPLVSDDIAFVHGDANSRGLPTPGEFLDEFAARPAGILIATSQLVGEGFDDPSIDAAVITYPSSSIGHLMQVAGRALRAAPGKSSAHVVQVHRSPLEYHFEQRWLYQDISDALRPALVDLTYSSPADLEVQVRRQLEEHHVSGSIAAKLLEELRTVSASAPIHLMLTGLPYFGGVDDFEAHASWSALLVTPTERHRFVHVFNELSSRTEDLRDQTAWLSQRLGRMTSSQHLRASYANLVPATEHARREITGTPYYGSESRGYRPGRNTTWLKYVTFTFAPAVPSALEELFADSYNRNPVLAQYVAQPEKWRSALRLELPIHGSEAFLLDTEQAVWLNEQLSELDRTLAASSRPRALIDLEAWRVAIDRCPLPRRVIEHIEQLLRLERREQHLLTLDAEPTAKAAK</sequence>
<accession>A0ABP3EHM9</accession>
<evidence type="ECO:0000313" key="3">
    <source>
        <dbReference type="Proteomes" id="UP001500416"/>
    </source>
</evidence>
<dbReference type="PANTHER" id="PTHR47396">
    <property type="entry name" value="TYPE I RESTRICTION ENZYME ECOKI R PROTEIN"/>
    <property type="match status" value="1"/>
</dbReference>
<dbReference type="Pfam" id="PF04851">
    <property type="entry name" value="ResIII"/>
    <property type="match status" value="1"/>
</dbReference>
<protein>
    <recommendedName>
        <fullName evidence="1">Helicase ATP-binding domain-containing protein</fullName>
    </recommendedName>
</protein>
<dbReference type="CDD" id="cd18785">
    <property type="entry name" value="SF2_C"/>
    <property type="match status" value="1"/>
</dbReference>
<keyword evidence="3" id="KW-1185">Reference proteome</keyword>
<dbReference type="InterPro" id="IPR050742">
    <property type="entry name" value="Helicase_Restrict-Modif_Enz"/>
</dbReference>
<gene>
    <name evidence="2" type="ORF">GCM10010492_75970</name>
</gene>